<evidence type="ECO:0000256" key="2">
    <source>
        <dbReference type="ARBA" id="ARBA00023004"/>
    </source>
</evidence>
<dbReference type="EMBL" id="PYMJ01000007">
    <property type="protein sequence ID" value="PSU49245.1"/>
    <property type="molecule type" value="Genomic_DNA"/>
</dbReference>
<keyword evidence="4" id="KW-0472">Membrane</keyword>
<keyword evidence="3" id="KW-0411">Iron-sulfur</keyword>
<keyword evidence="1" id="KW-0479">Metal-binding</keyword>
<reference evidence="6 7" key="1">
    <citation type="submission" date="2018-01" db="EMBL/GenBank/DDBJ databases">
        <title>Whole genome sequencing of Histamine producing bacteria.</title>
        <authorList>
            <person name="Butler K."/>
        </authorList>
    </citation>
    <scope>NUCLEOTIDE SEQUENCE [LARGE SCALE GENOMIC DNA]</scope>
    <source>
        <strain evidence="6 7">JCM 12947</strain>
    </source>
</reference>
<dbReference type="PANTHER" id="PTHR43193:SF2">
    <property type="entry name" value="POLYFERREDOXIN PROTEIN FWDF"/>
    <property type="match status" value="1"/>
</dbReference>
<dbReference type="SUPFAM" id="SSF46548">
    <property type="entry name" value="alpha-helical ferredoxin"/>
    <property type="match status" value="1"/>
</dbReference>
<dbReference type="Gene3D" id="3.30.70.20">
    <property type="match status" value="2"/>
</dbReference>
<feature type="transmembrane region" description="Helical" evidence="4">
    <location>
        <begin position="12"/>
        <end position="31"/>
    </location>
</feature>
<feature type="domain" description="4Fe-4S ferredoxin-type" evidence="5">
    <location>
        <begin position="62"/>
        <end position="91"/>
    </location>
</feature>
<dbReference type="Pfam" id="PF12838">
    <property type="entry name" value="Fer4_7"/>
    <property type="match status" value="1"/>
</dbReference>
<dbReference type="InterPro" id="IPR017900">
    <property type="entry name" value="4Fe4S_Fe_S_CS"/>
</dbReference>
<dbReference type="AlphaFoldDB" id="A0A2T3JJT1"/>
<dbReference type="PROSITE" id="PS00198">
    <property type="entry name" value="4FE4S_FER_1"/>
    <property type="match status" value="2"/>
</dbReference>
<name>A0A2T3JJT1_9GAMM</name>
<feature type="domain" description="4Fe-4S ferredoxin-type" evidence="5">
    <location>
        <begin position="175"/>
        <end position="203"/>
    </location>
</feature>
<dbReference type="CDD" id="cd16373">
    <property type="entry name" value="DMSOR_beta_like"/>
    <property type="match status" value="1"/>
</dbReference>
<comment type="caution">
    <text evidence="6">The sequence shown here is derived from an EMBL/GenBank/DDBJ whole genome shotgun (WGS) entry which is preliminary data.</text>
</comment>
<accession>A0A2T3JJT1</accession>
<evidence type="ECO:0000256" key="4">
    <source>
        <dbReference type="SAM" id="Phobius"/>
    </source>
</evidence>
<sequence length="210" mass="23063">MDRRAMDRRSFLYRIFKSLWLTAIAAVPYGIGRMLMPEKNQLASLNKSQLNHDKLRPPGALNDDTAFQKACIGCSLCAEVCPPTCIQFYHLDGANNANTPYIEPALRACILCGKCMDVCPTNALTVTETRKVNMGRAQIERLACYPWVDRGICGACVSICPLGETAISFEFANMYRPVVNDGCVGCGLCVEVCPHPSLPIRVIKEADAIV</sequence>
<evidence type="ECO:0000313" key="7">
    <source>
        <dbReference type="Proteomes" id="UP000240987"/>
    </source>
</evidence>
<gene>
    <name evidence="6" type="ORF">C9J12_09700</name>
</gene>
<dbReference type="GO" id="GO:0046872">
    <property type="term" value="F:metal ion binding"/>
    <property type="evidence" value="ECO:0007669"/>
    <property type="project" value="UniProtKB-KW"/>
</dbReference>
<dbReference type="PANTHER" id="PTHR43193">
    <property type="match status" value="1"/>
</dbReference>
<evidence type="ECO:0000256" key="1">
    <source>
        <dbReference type="ARBA" id="ARBA00022723"/>
    </source>
</evidence>
<dbReference type="InterPro" id="IPR052977">
    <property type="entry name" value="Polyferredoxin-like_ET"/>
</dbReference>
<dbReference type="RefSeq" id="WP_107242516.1">
    <property type="nucleotide sequence ID" value="NZ_PYMJ01000007.1"/>
</dbReference>
<dbReference type="GO" id="GO:0051536">
    <property type="term" value="F:iron-sulfur cluster binding"/>
    <property type="evidence" value="ECO:0007669"/>
    <property type="project" value="UniProtKB-KW"/>
</dbReference>
<dbReference type="OrthoDB" id="9808559at2"/>
<evidence type="ECO:0000256" key="3">
    <source>
        <dbReference type="ARBA" id="ARBA00023014"/>
    </source>
</evidence>
<proteinExistence type="predicted"/>
<evidence type="ECO:0000259" key="5">
    <source>
        <dbReference type="PROSITE" id="PS51379"/>
    </source>
</evidence>
<evidence type="ECO:0000313" key="6">
    <source>
        <dbReference type="EMBL" id="PSU49245.1"/>
    </source>
</evidence>
<dbReference type="InterPro" id="IPR017896">
    <property type="entry name" value="4Fe4S_Fe-S-bd"/>
</dbReference>
<feature type="domain" description="4Fe-4S ferredoxin-type" evidence="5">
    <location>
        <begin position="98"/>
        <end position="129"/>
    </location>
</feature>
<protein>
    <recommendedName>
        <fullName evidence="5">4Fe-4S ferredoxin-type domain-containing protein</fullName>
    </recommendedName>
</protein>
<keyword evidence="7" id="KW-1185">Reference proteome</keyword>
<organism evidence="6 7">
    <name type="scientific">Photobacterium frigidiphilum</name>
    <dbReference type="NCBI Taxonomy" id="264736"/>
    <lineage>
        <taxon>Bacteria</taxon>
        <taxon>Pseudomonadati</taxon>
        <taxon>Pseudomonadota</taxon>
        <taxon>Gammaproteobacteria</taxon>
        <taxon>Vibrionales</taxon>
        <taxon>Vibrionaceae</taxon>
        <taxon>Photobacterium</taxon>
    </lineage>
</organism>
<dbReference type="PROSITE" id="PS51379">
    <property type="entry name" value="4FE4S_FER_2"/>
    <property type="match status" value="3"/>
</dbReference>
<keyword evidence="4" id="KW-1133">Transmembrane helix</keyword>
<dbReference type="Pfam" id="PF14697">
    <property type="entry name" value="Fer4_21"/>
    <property type="match status" value="1"/>
</dbReference>
<keyword evidence="2" id="KW-0408">Iron</keyword>
<keyword evidence="4" id="KW-0812">Transmembrane</keyword>
<dbReference type="Proteomes" id="UP000240987">
    <property type="component" value="Unassembled WGS sequence"/>
</dbReference>